<proteinExistence type="predicted"/>
<organism evidence="3 4">
    <name type="scientific">Blastochloris sulfoviridis</name>
    <dbReference type="NCBI Taxonomy" id="50712"/>
    <lineage>
        <taxon>Bacteria</taxon>
        <taxon>Pseudomonadati</taxon>
        <taxon>Pseudomonadota</taxon>
        <taxon>Alphaproteobacteria</taxon>
        <taxon>Hyphomicrobiales</taxon>
        <taxon>Blastochloridaceae</taxon>
        <taxon>Blastochloris</taxon>
    </lineage>
</organism>
<comment type="caution">
    <text evidence="3">The sequence shown here is derived from an EMBL/GenBank/DDBJ whole genome shotgun (WGS) entry which is preliminary data.</text>
</comment>
<keyword evidence="1" id="KW-0175">Coiled coil</keyword>
<dbReference type="AlphaFoldDB" id="A0A5M6I3A6"/>
<feature type="region of interest" description="Disordered" evidence="2">
    <location>
        <begin position="425"/>
        <end position="476"/>
    </location>
</feature>
<accession>A0A5M6I3A6</accession>
<evidence type="ECO:0000256" key="1">
    <source>
        <dbReference type="SAM" id="Coils"/>
    </source>
</evidence>
<protein>
    <submittedName>
        <fullName evidence="3">Uncharacterized protein</fullName>
    </submittedName>
</protein>
<gene>
    <name evidence="3" type="ORF">F1193_03990</name>
</gene>
<feature type="coiled-coil region" evidence="1">
    <location>
        <begin position="78"/>
        <end position="164"/>
    </location>
</feature>
<feature type="region of interest" description="Disordered" evidence="2">
    <location>
        <begin position="373"/>
        <end position="394"/>
    </location>
</feature>
<reference evidence="3 4" key="1">
    <citation type="submission" date="2019-09" db="EMBL/GenBank/DDBJ databases">
        <title>Draft Whole-Genome sequence of Blastochloris sulfoviridis DSM 729.</title>
        <authorList>
            <person name="Meyer T.E."/>
            <person name="Kyndt J.A."/>
        </authorList>
    </citation>
    <scope>NUCLEOTIDE SEQUENCE [LARGE SCALE GENOMIC DNA]</scope>
    <source>
        <strain evidence="3 4">DSM 729</strain>
    </source>
</reference>
<feature type="coiled-coil region" evidence="1">
    <location>
        <begin position="258"/>
        <end position="292"/>
    </location>
</feature>
<dbReference type="EMBL" id="VWPL01000005">
    <property type="protein sequence ID" value="KAA5602653.1"/>
    <property type="molecule type" value="Genomic_DNA"/>
</dbReference>
<evidence type="ECO:0000313" key="3">
    <source>
        <dbReference type="EMBL" id="KAA5602653.1"/>
    </source>
</evidence>
<evidence type="ECO:0000313" key="4">
    <source>
        <dbReference type="Proteomes" id="UP000323886"/>
    </source>
</evidence>
<sequence>MISGRDAMMTVEQAISRARTDEGQYDVALRAAMEQAAILRRTEAEGFRSLARIRLDAAIRENVIGSLDASERAALAMIDEHRRRLEALAGQRDEAQRALEQAEGEKHRVDQILAEALDRLEDLQQATAERMRSDKAWQSAKARLDAAREVAGKAEEKAAQTEADLSAKRKPYEDDPLFMYLWRRRHGQSEDTSGSLVRSIDRWVADLVGYRDARANFVMLQEIPLRLREHADGKRREFEAVEQTVGQIERAALVADGVEPLEAAVAAAQAEVERAEAEVTAATVRLAALDAERQAEGGVGDAAVFDKATDMLARALATQDLQDLLASAKRTPQPADDQAIGVIAETRRRLQAVENDLGRLREAIRDMAEHRAELESARDRARRSGYGDPRGTFEGGADLLGEVIGGILTGAIRGAELDRVLRGGFRFPRPQSDPDFGRRGRSPWPSPRGGTDRGDAGFPPSGGGGSGGGWRTGGGF</sequence>
<feature type="compositionally biased region" description="Gly residues" evidence="2">
    <location>
        <begin position="460"/>
        <end position="476"/>
    </location>
</feature>
<evidence type="ECO:0000256" key="2">
    <source>
        <dbReference type="SAM" id="MobiDB-lite"/>
    </source>
</evidence>
<name>A0A5M6I3A6_9HYPH</name>
<dbReference type="Proteomes" id="UP000323886">
    <property type="component" value="Unassembled WGS sequence"/>
</dbReference>
<keyword evidence="4" id="KW-1185">Reference proteome</keyword>